<dbReference type="Gene3D" id="3.40.50.1820">
    <property type="entry name" value="alpha/beta hydrolase"/>
    <property type="match status" value="1"/>
</dbReference>
<dbReference type="Proteomes" id="UP000321250">
    <property type="component" value="Unassembled WGS sequence"/>
</dbReference>
<name>A0A5C6UF83_9SPHN</name>
<dbReference type="InterPro" id="IPR000073">
    <property type="entry name" value="AB_hydrolase_1"/>
</dbReference>
<organism evidence="2 3">
    <name type="scientific">Sphingomonas ginsenosidivorax</name>
    <dbReference type="NCBI Taxonomy" id="862135"/>
    <lineage>
        <taxon>Bacteria</taxon>
        <taxon>Pseudomonadati</taxon>
        <taxon>Pseudomonadota</taxon>
        <taxon>Alphaproteobacteria</taxon>
        <taxon>Sphingomonadales</taxon>
        <taxon>Sphingomonadaceae</taxon>
        <taxon>Sphingomonas</taxon>
    </lineage>
</organism>
<feature type="domain" description="AB hydrolase-1" evidence="1">
    <location>
        <begin position="48"/>
        <end position="220"/>
    </location>
</feature>
<proteinExistence type="predicted"/>
<dbReference type="GO" id="GO:0016787">
    <property type="term" value="F:hydrolase activity"/>
    <property type="evidence" value="ECO:0007669"/>
    <property type="project" value="UniProtKB-KW"/>
</dbReference>
<dbReference type="Pfam" id="PF12697">
    <property type="entry name" value="Abhydrolase_6"/>
    <property type="match status" value="1"/>
</dbReference>
<keyword evidence="3" id="KW-1185">Reference proteome</keyword>
<dbReference type="PANTHER" id="PTHR43798:SF29">
    <property type="entry name" value="AB HYDROLASE-1 DOMAIN-CONTAINING PROTEIN"/>
    <property type="match status" value="1"/>
</dbReference>
<evidence type="ECO:0000313" key="3">
    <source>
        <dbReference type="Proteomes" id="UP000321250"/>
    </source>
</evidence>
<accession>A0A5C6UF83</accession>
<dbReference type="EMBL" id="VOQR01000001">
    <property type="protein sequence ID" value="TXC70608.1"/>
    <property type="molecule type" value="Genomic_DNA"/>
</dbReference>
<keyword evidence="2" id="KW-0378">Hydrolase</keyword>
<gene>
    <name evidence="2" type="ORF">FSB78_06400</name>
</gene>
<sequence length="238" mass="25833">MPATRRFRRFRMVRPRTPLMLLPAMGCDGQLWARQIVDLAGIARVEFGDLSQDDTLSAMAARVLAAAPPRFAVAGVSLGGYVAMEMVRQAPDRVSRIALFGTRASMEVRPRTVVGQGLLATAPHADPRLTANVAGPAQAMADRVGQIVFERQQRAMLARPDISDAIAAIRVPTLVAVGDRDRICTPDDARALSARIEGAHFHLLRSCGHLSPLERPGEVTALLRRWLGVQPGDHRPDA</sequence>
<evidence type="ECO:0000259" key="1">
    <source>
        <dbReference type="Pfam" id="PF12697"/>
    </source>
</evidence>
<dbReference type="SUPFAM" id="SSF53474">
    <property type="entry name" value="alpha/beta-Hydrolases"/>
    <property type="match status" value="1"/>
</dbReference>
<dbReference type="AlphaFoldDB" id="A0A5C6UF83"/>
<dbReference type="InterPro" id="IPR050266">
    <property type="entry name" value="AB_hydrolase_sf"/>
</dbReference>
<evidence type="ECO:0000313" key="2">
    <source>
        <dbReference type="EMBL" id="TXC70608.1"/>
    </source>
</evidence>
<comment type="caution">
    <text evidence="2">The sequence shown here is derived from an EMBL/GenBank/DDBJ whole genome shotgun (WGS) entry which is preliminary data.</text>
</comment>
<dbReference type="PANTHER" id="PTHR43798">
    <property type="entry name" value="MONOACYLGLYCEROL LIPASE"/>
    <property type="match status" value="1"/>
</dbReference>
<reference evidence="2 3" key="1">
    <citation type="journal article" date="2013" name="Antonie Van Leeuwenhoek">
        <title>Sphingomonas ginsenosidivorax sp. nov., with the ability to transform ginsenosides.</title>
        <authorList>
            <person name="Jin X.F."/>
            <person name="Kim J.K."/>
            <person name="Liu Q.M."/>
            <person name="Kang M.S."/>
            <person name="He D."/>
            <person name="Jin F.X."/>
            <person name="Kim S.C."/>
            <person name="Im W.T."/>
        </authorList>
    </citation>
    <scope>NUCLEOTIDE SEQUENCE [LARGE SCALE GENOMIC DNA]</scope>
    <source>
        <strain evidence="2 3">KHI67</strain>
    </source>
</reference>
<protein>
    <submittedName>
        <fullName evidence="2">Alpha/beta fold hydrolase</fullName>
    </submittedName>
</protein>
<dbReference type="InterPro" id="IPR029058">
    <property type="entry name" value="AB_hydrolase_fold"/>
</dbReference>